<dbReference type="FunCoup" id="A0A409VID8">
    <property type="interactions" value="71"/>
</dbReference>
<evidence type="ECO:0000256" key="5">
    <source>
        <dbReference type="ARBA" id="ARBA00022729"/>
    </source>
</evidence>
<dbReference type="Pfam" id="PF07983">
    <property type="entry name" value="X8"/>
    <property type="match status" value="1"/>
</dbReference>
<proteinExistence type="inferred from homology"/>
<dbReference type="STRING" id="181874.A0A409VID8"/>
<feature type="region of interest" description="Disordered" evidence="11">
    <location>
        <begin position="499"/>
        <end position="521"/>
    </location>
</feature>
<name>A0A409VID8_9AGAR</name>
<keyword evidence="15" id="KW-1185">Reference proteome</keyword>
<dbReference type="AlphaFoldDB" id="A0A409VID8"/>
<dbReference type="SUPFAM" id="SSF51445">
    <property type="entry name" value="(Trans)glycosidases"/>
    <property type="match status" value="1"/>
</dbReference>
<dbReference type="Pfam" id="PF03198">
    <property type="entry name" value="Glyco_hydro_72"/>
    <property type="match status" value="1"/>
</dbReference>
<dbReference type="EMBL" id="NHTK01006054">
    <property type="protein sequence ID" value="PPQ65976.1"/>
    <property type="molecule type" value="Genomic_DNA"/>
</dbReference>
<keyword evidence="4 10" id="KW-0336">GPI-anchor</keyword>
<keyword evidence="12" id="KW-1133">Transmembrane helix</keyword>
<dbReference type="OrthoDB" id="421038at2759"/>
<dbReference type="Gene3D" id="1.20.58.1040">
    <property type="match status" value="1"/>
</dbReference>
<evidence type="ECO:0000256" key="8">
    <source>
        <dbReference type="ARBA" id="ARBA00023180"/>
    </source>
</evidence>
<dbReference type="GO" id="GO:0071970">
    <property type="term" value="P:fungal-type cell wall (1-&gt;3)-beta-D-glucan biosynthetic process"/>
    <property type="evidence" value="ECO:0007669"/>
    <property type="project" value="TreeGrafter"/>
</dbReference>
<dbReference type="PANTHER" id="PTHR31468:SF2">
    <property type="entry name" value="1,3-BETA-GLUCANOSYLTRANSFERASE GAS1"/>
    <property type="match status" value="1"/>
</dbReference>
<feature type="transmembrane region" description="Helical" evidence="12">
    <location>
        <begin position="535"/>
        <end position="556"/>
    </location>
</feature>
<dbReference type="SMART" id="SM00768">
    <property type="entry name" value="X8"/>
    <property type="match status" value="1"/>
</dbReference>
<keyword evidence="6 10" id="KW-0472">Membrane</keyword>
<evidence type="ECO:0000313" key="15">
    <source>
        <dbReference type="Proteomes" id="UP000284842"/>
    </source>
</evidence>
<evidence type="ECO:0000256" key="7">
    <source>
        <dbReference type="ARBA" id="ARBA00023157"/>
    </source>
</evidence>
<keyword evidence="9 10" id="KW-0449">Lipoprotein</keyword>
<keyword evidence="7" id="KW-1015">Disulfide bond</keyword>
<dbReference type="InterPro" id="IPR017853">
    <property type="entry name" value="GH"/>
</dbReference>
<evidence type="ECO:0000256" key="9">
    <source>
        <dbReference type="ARBA" id="ARBA00023288"/>
    </source>
</evidence>
<sequence>MTRGLTTILFSWLIYSVHAIPKITRTGRYLYDDSGQRFYIKGVAYQPEGAVLSGPDNGFLEPSTFVDPLADGAACKRDLPFLQQLGVNALRIYSVDSTLNHDDCMNTFSQAGIYTIIDLGLPVNGSIDRTGPTWTTNLLNEYTATITTFEKYDNVLAYNVGNEVIEQTTIPSAPFVKAAARDVKAFLKSKGSNRLVGYASIDGPADFKQTVADYLSCDPSSANSDATSIDIFGLNNYEWCGDSNFQANYAGTTQLFQDYNVVAYLSEFGCITKPPRLWTEVAAIFSSDMSPVWSGGLAFSYFSRLSDAGDYGMVTISSDNTTVTPNNDFNVLKTQYNSVSFINSPSQSSAGSSSFPSCPSSASFAASNTLPPTPDNSACNCLENNLSCQFTPQTSNFSVIVGELLDTGCSLLGGAGGNCNDISADGQAGVYGRVSECDPTVKLSYVMSQFFEANKRDPQACSFAGNGTVNDQAATTVSALAVATSCLANPSATFVPSAAPTSASGGGASNGGGSSAGGSGGSGNTGAAMGLSVPVGALVGVSVVTVFAALSGIMVVL</sequence>
<feature type="compositionally biased region" description="Gly residues" evidence="11">
    <location>
        <begin position="504"/>
        <end position="521"/>
    </location>
</feature>
<keyword evidence="5 10" id="KW-0732">Signal</keyword>
<evidence type="ECO:0000313" key="14">
    <source>
        <dbReference type="EMBL" id="PPQ65976.1"/>
    </source>
</evidence>
<dbReference type="GO" id="GO:0098552">
    <property type="term" value="C:side of membrane"/>
    <property type="evidence" value="ECO:0007669"/>
    <property type="project" value="UniProtKB-KW"/>
</dbReference>
<dbReference type="GO" id="GO:0005886">
    <property type="term" value="C:plasma membrane"/>
    <property type="evidence" value="ECO:0007669"/>
    <property type="project" value="UniProtKB-SubCell"/>
</dbReference>
<organism evidence="14 15">
    <name type="scientific">Panaeolus cyanescens</name>
    <dbReference type="NCBI Taxonomy" id="181874"/>
    <lineage>
        <taxon>Eukaryota</taxon>
        <taxon>Fungi</taxon>
        <taxon>Dikarya</taxon>
        <taxon>Basidiomycota</taxon>
        <taxon>Agaricomycotina</taxon>
        <taxon>Agaricomycetes</taxon>
        <taxon>Agaricomycetidae</taxon>
        <taxon>Agaricales</taxon>
        <taxon>Agaricineae</taxon>
        <taxon>Galeropsidaceae</taxon>
        <taxon>Panaeolus</taxon>
    </lineage>
</organism>
<evidence type="ECO:0000256" key="3">
    <source>
        <dbReference type="ARBA" id="ARBA00007528"/>
    </source>
</evidence>
<dbReference type="EC" id="2.4.1.-" evidence="10"/>
<feature type="domain" description="X8" evidence="13">
    <location>
        <begin position="386"/>
        <end position="488"/>
    </location>
</feature>
<keyword evidence="10" id="KW-0808">Transferase</keyword>
<evidence type="ECO:0000256" key="12">
    <source>
        <dbReference type="SAM" id="Phobius"/>
    </source>
</evidence>
<dbReference type="PANTHER" id="PTHR31468">
    <property type="entry name" value="1,3-BETA-GLUCANOSYLTRANSFERASE GAS1"/>
    <property type="match status" value="1"/>
</dbReference>
<accession>A0A409VID8</accession>
<evidence type="ECO:0000256" key="1">
    <source>
        <dbReference type="ARBA" id="ARBA00004196"/>
    </source>
</evidence>
<comment type="similarity">
    <text evidence="3 10">Belongs to the glycosyl hydrolase 72 family.</text>
</comment>
<gene>
    <name evidence="14" type="ORF">CVT24_011193</name>
</gene>
<dbReference type="GO" id="GO:0031505">
    <property type="term" value="P:fungal-type cell wall organization"/>
    <property type="evidence" value="ECO:0007669"/>
    <property type="project" value="TreeGrafter"/>
</dbReference>
<comment type="function">
    <text evidence="10">Splits internally a 1,3-beta-glucan molecule and transfers the newly generated reducing end (the donor) to the non-reducing end of another 1,3-beta-glucan molecule (the acceptor) forming a 1,3-beta linkage, resulting in the elongation of 1,3-beta-glucan chains in the cell wall.</text>
</comment>
<dbReference type="InParanoid" id="A0A409VID8"/>
<protein>
    <recommendedName>
        <fullName evidence="10">1,3-beta-glucanosyltransferase</fullName>
        <ecNumber evidence="10">2.4.1.-</ecNumber>
    </recommendedName>
</protein>
<evidence type="ECO:0000259" key="13">
    <source>
        <dbReference type="SMART" id="SM00768"/>
    </source>
</evidence>
<feature type="signal peptide" evidence="10">
    <location>
        <begin position="1"/>
        <end position="19"/>
    </location>
</feature>
<keyword evidence="8" id="KW-0325">Glycoprotein</keyword>
<evidence type="ECO:0000256" key="6">
    <source>
        <dbReference type="ARBA" id="ARBA00023136"/>
    </source>
</evidence>
<comment type="subcellular location">
    <subcellularLocation>
        <location evidence="1">Cell envelope</location>
    </subcellularLocation>
    <subcellularLocation>
        <location evidence="10">Cell membrane</location>
        <topology evidence="10">Lipid-anchor</topology>
        <topology evidence="10">GPI-anchor</topology>
    </subcellularLocation>
    <subcellularLocation>
        <location evidence="2">Membrane</location>
        <topology evidence="2">Lipid-anchor</topology>
        <topology evidence="2">GPI-anchor</topology>
    </subcellularLocation>
</comment>
<dbReference type="Proteomes" id="UP000284842">
    <property type="component" value="Unassembled WGS sequence"/>
</dbReference>
<feature type="chain" id="PRO_5018816468" description="1,3-beta-glucanosyltransferase" evidence="10">
    <location>
        <begin position="20"/>
        <end position="557"/>
    </location>
</feature>
<evidence type="ECO:0000256" key="4">
    <source>
        <dbReference type="ARBA" id="ARBA00022622"/>
    </source>
</evidence>
<dbReference type="InterPro" id="IPR004886">
    <property type="entry name" value="Glucanosyltransferase"/>
</dbReference>
<evidence type="ECO:0000256" key="2">
    <source>
        <dbReference type="ARBA" id="ARBA00004589"/>
    </source>
</evidence>
<dbReference type="Gene3D" id="3.20.20.80">
    <property type="entry name" value="Glycosidases"/>
    <property type="match status" value="1"/>
</dbReference>
<reference evidence="14 15" key="1">
    <citation type="journal article" date="2018" name="Evol. Lett.">
        <title>Horizontal gene cluster transfer increased hallucinogenic mushroom diversity.</title>
        <authorList>
            <person name="Reynolds H.T."/>
            <person name="Vijayakumar V."/>
            <person name="Gluck-Thaler E."/>
            <person name="Korotkin H.B."/>
            <person name="Matheny P.B."/>
            <person name="Slot J.C."/>
        </authorList>
    </citation>
    <scope>NUCLEOTIDE SEQUENCE [LARGE SCALE GENOMIC DNA]</scope>
    <source>
        <strain evidence="14 15">2629</strain>
    </source>
</reference>
<evidence type="ECO:0000256" key="11">
    <source>
        <dbReference type="SAM" id="MobiDB-lite"/>
    </source>
</evidence>
<dbReference type="GO" id="GO:0042124">
    <property type="term" value="F:1,3-beta-glucanosyltransferase activity"/>
    <property type="evidence" value="ECO:0007669"/>
    <property type="project" value="TreeGrafter"/>
</dbReference>
<comment type="caution">
    <text evidence="14">The sequence shown here is derived from an EMBL/GenBank/DDBJ whole genome shotgun (WGS) entry which is preliminary data.</text>
</comment>
<keyword evidence="12" id="KW-0812">Transmembrane</keyword>
<dbReference type="InterPro" id="IPR012946">
    <property type="entry name" value="X8"/>
</dbReference>
<evidence type="ECO:0000256" key="10">
    <source>
        <dbReference type="RuleBase" id="RU361209"/>
    </source>
</evidence>